<reference evidence="2" key="2">
    <citation type="submission" date="2020-09" db="EMBL/GenBank/DDBJ databases">
        <authorList>
            <person name="Sun Q."/>
            <person name="Ohkuma M."/>
        </authorList>
    </citation>
    <scope>NUCLEOTIDE SEQUENCE</scope>
    <source>
        <strain evidence="2">JCM 13064</strain>
    </source>
</reference>
<gene>
    <name evidence="2" type="ORF">GCM10007964_23340</name>
</gene>
<name>A0A917R0M1_9ACTN</name>
<reference evidence="2" key="1">
    <citation type="journal article" date="2014" name="Int. J. Syst. Evol. Microbiol.">
        <title>Complete genome sequence of Corynebacterium casei LMG S-19264T (=DSM 44701T), isolated from a smear-ripened cheese.</title>
        <authorList>
            <consortium name="US DOE Joint Genome Institute (JGI-PGF)"/>
            <person name="Walter F."/>
            <person name="Albersmeier A."/>
            <person name="Kalinowski J."/>
            <person name="Ruckert C."/>
        </authorList>
    </citation>
    <scope>NUCLEOTIDE SEQUENCE</scope>
    <source>
        <strain evidence="2">JCM 13064</strain>
    </source>
</reference>
<dbReference type="AlphaFoldDB" id="A0A917R0M1"/>
<comment type="caution">
    <text evidence="2">The sequence shown here is derived from an EMBL/GenBank/DDBJ whole genome shotgun (WGS) entry which is preliminary data.</text>
</comment>
<dbReference type="Proteomes" id="UP000645217">
    <property type="component" value="Unassembled WGS sequence"/>
</dbReference>
<accession>A0A917R0M1</accession>
<sequence>MLALMTYRDYNPRSPRLRNLRTGVICPTLVAFPHSRPGGTPAVRRPGSGDVWPVRCLPPLLIPVSARAMADGAVTRRSMRCKSVPMSAPGRTPFGTDLPGAG</sequence>
<proteinExistence type="predicted"/>
<evidence type="ECO:0000256" key="1">
    <source>
        <dbReference type="SAM" id="MobiDB-lite"/>
    </source>
</evidence>
<organism evidence="2 3">
    <name type="scientific">Sphaerisporangium melleum</name>
    <dbReference type="NCBI Taxonomy" id="321316"/>
    <lineage>
        <taxon>Bacteria</taxon>
        <taxon>Bacillati</taxon>
        <taxon>Actinomycetota</taxon>
        <taxon>Actinomycetes</taxon>
        <taxon>Streptosporangiales</taxon>
        <taxon>Streptosporangiaceae</taxon>
        <taxon>Sphaerisporangium</taxon>
    </lineage>
</organism>
<keyword evidence="3" id="KW-1185">Reference proteome</keyword>
<evidence type="ECO:0000313" key="3">
    <source>
        <dbReference type="Proteomes" id="UP000645217"/>
    </source>
</evidence>
<feature type="region of interest" description="Disordered" evidence="1">
    <location>
        <begin position="78"/>
        <end position="102"/>
    </location>
</feature>
<protein>
    <submittedName>
        <fullName evidence="2">Uncharacterized protein</fullName>
    </submittedName>
</protein>
<dbReference type="EMBL" id="BMNT01000011">
    <property type="protein sequence ID" value="GGK80008.1"/>
    <property type="molecule type" value="Genomic_DNA"/>
</dbReference>
<evidence type="ECO:0000313" key="2">
    <source>
        <dbReference type="EMBL" id="GGK80008.1"/>
    </source>
</evidence>